<gene>
    <name evidence="1" type="ORF">K3721_07960</name>
</gene>
<protein>
    <submittedName>
        <fullName evidence="1">Uncharacterized protein</fullName>
    </submittedName>
</protein>
<evidence type="ECO:0000313" key="2">
    <source>
        <dbReference type="Proteomes" id="UP001058713"/>
    </source>
</evidence>
<dbReference type="RefSeq" id="WP_259972440.1">
    <property type="nucleotide sequence ID" value="NZ_CP081070.1"/>
</dbReference>
<accession>A0A9Q9M2A5</accession>
<name>A0A9Q9M2A5_LEICA</name>
<organism evidence="1 2">
    <name type="scientific">Leisingera caerulea</name>
    <name type="common">Phaeobacter caeruleus</name>
    <dbReference type="NCBI Taxonomy" id="506591"/>
    <lineage>
        <taxon>Bacteria</taxon>
        <taxon>Pseudomonadati</taxon>
        <taxon>Pseudomonadota</taxon>
        <taxon>Alphaproteobacteria</taxon>
        <taxon>Rhodobacterales</taxon>
        <taxon>Roseobacteraceae</taxon>
        <taxon>Leisingera</taxon>
    </lineage>
</organism>
<dbReference type="EMBL" id="CP081070">
    <property type="protein sequence ID" value="UWQ55462.1"/>
    <property type="molecule type" value="Genomic_DNA"/>
</dbReference>
<dbReference type="Proteomes" id="UP001058713">
    <property type="component" value="Chromosome"/>
</dbReference>
<dbReference type="AlphaFoldDB" id="A0A9Q9M2A5"/>
<sequence length="114" mass="12860">MQAPFANADHVPKCFGQAFEHCECSALFSVLETEDTDEGRRQTEEWRLLSDKLRSWSYTVMGKKLADQLIDARVAEWRTASSAIDTHQEFAQVLSSCARFWDGSLSDFPVSIGP</sequence>
<reference evidence="1" key="1">
    <citation type="submission" date="2021-08" db="EMBL/GenBank/DDBJ databases">
        <authorList>
            <person name="Nwanade C."/>
            <person name="Wang M."/>
            <person name="Masoudi A."/>
            <person name="Yu Z."/>
            <person name="Liu J."/>
        </authorList>
    </citation>
    <scope>NUCLEOTIDE SEQUENCE</scope>
    <source>
        <strain evidence="1">S122</strain>
    </source>
</reference>
<evidence type="ECO:0000313" key="1">
    <source>
        <dbReference type="EMBL" id="UWQ55462.1"/>
    </source>
</evidence>
<dbReference type="KEGG" id="lcae:K3721_07960"/>
<proteinExistence type="predicted"/>